<evidence type="ECO:0000313" key="2">
    <source>
        <dbReference type="Proteomes" id="UP001056500"/>
    </source>
</evidence>
<sequence length="105" mass="12249">MFYFILVFRDAIYYDQVEDVILLFEQKENQLHVFDIVSKRKINVEAVVSHMISEKTEVVHFYFVPDSDNPNIQSALITGTDDTLFIRPSVIDRGKLFRLPLTSHA</sequence>
<name>A0ABY4WB68_9BACL</name>
<protein>
    <submittedName>
        <fullName evidence="1">Uncharacterized protein</fullName>
    </submittedName>
</protein>
<dbReference type="EMBL" id="CP098755">
    <property type="protein sequence ID" value="USG63398.1"/>
    <property type="molecule type" value="Genomic_DNA"/>
</dbReference>
<proteinExistence type="predicted"/>
<organism evidence="1 2">
    <name type="scientific">Brevibacillus ruminantium</name>
    <dbReference type="NCBI Taxonomy" id="2950604"/>
    <lineage>
        <taxon>Bacteria</taxon>
        <taxon>Bacillati</taxon>
        <taxon>Bacillota</taxon>
        <taxon>Bacilli</taxon>
        <taxon>Bacillales</taxon>
        <taxon>Paenibacillaceae</taxon>
        <taxon>Brevibacillus</taxon>
    </lineage>
</organism>
<evidence type="ECO:0000313" key="1">
    <source>
        <dbReference type="EMBL" id="USG63398.1"/>
    </source>
</evidence>
<accession>A0ABY4WB68</accession>
<reference evidence="1" key="1">
    <citation type="submission" date="2022-06" db="EMBL/GenBank/DDBJ databases">
        <title>Genome sequencing of Brevibacillus sp. BB3-R1.</title>
        <authorList>
            <person name="Heo J."/>
            <person name="Lee D."/>
            <person name="Won M."/>
            <person name="Han B.-H."/>
            <person name="Hong S.-B."/>
            <person name="Kwon S.-W."/>
        </authorList>
    </citation>
    <scope>NUCLEOTIDE SEQUENCE</scope>
    <source>
        <strain evidence="1">BB3-R1</strain>
    </source>
</reference>
<gene>
    <name evidence="1" type="ORF">NDK47_14530</name>
</gene>
<dbReference type="Proteomes" id="UP001056500">
    <property type="component" value="Chromosome"/>
</dbReference>
<dbReference type="RefSeq" id="WP_251870480.1">
    <property type="nucleotide sequence ID" value="NZ_CP098755.1"/>
</dbReference>
<keyword evidence="2" id="KW-1185">Reference proteome</keyword>